<name>A0A670Z7W6_PSETE</name>
<evidence type="ECO:0000313" key="3">
    <source>
        <dbReference type="Proteomes" id="UP000472273"/>
    </source>
</evidence>
<keyword evidence="3" id="KW-1185">Reference proteome</keyword>
<dbReference type="InterPro" id="IPR040439">
    <property type="entry name" value="FAM237A/B"/>
</dbReference>
<reference evidence="2" key="1">
    <citation type="submission" date="2025-08" db="UniProtKB">
        <authorList>
            <consortium name="Ensembl"/>
        </authorList>
    </citation>
    <scope>IDENTIFICATION</scope>
</reference>
<reference evidence="2" key="2">
    <citation type="submission" date="2025-09" db="UniProtKB">
        <authorList>
            <consortium name="Ensembl"/>
        </authorList>
    </citation>
    <scope>IDENTIFICATION</scope>
</reference>
<organism evidence="2 3">
    <name type="scientific">Pseudonaja textilis</name>
    <name type="common">Eastern brown snake</name>
    <dbReference type="NCBI Taxonomy" id="8673"/>
    <lineage>
        <taxon>Eukaryota</taxon>
        <taxon>Metazoa</taxon>
        <taxon>Chordata</taxon>
        <taxon>Craniata</taxon>
        <taxon>Vertebrata</taxon>
        <taxon>Euteleostomi</taxon>
        <taxon>Lepidosauria</taxon>
        <taxon>Squamata</taxon>
        <taxon>Bifurcata</taxon>
        <taxon>Unidentata</taxon>
        <taxon>Episquamata</taxon>
        <taxon>Toxicofera</taxon>
        <taxon>Serpentes</taxon>
        <taxon>Colubroidea</taxon>
        <taxon>Elapidae</taxon>
        <taxon>Hydrophiinae</taxon>
        <taxon>Pseudonaja</taxon>
    </lineage>
</organism>
<sequence length="127" mass="14896">MESTCRMLCLHLVFLLMVNLVYGDSVAFRNQIIDDIGRNDQYCLGSESRHLIRLRKMTVRTVDALWDFMKYLHDHQDVPQNRDDYYMLLYDFQRLYIDCLIAISASVGKRSVPVKRPLGSKSILYAD</sequence>
<feature type="chain" id="PRO_5025488673" evidence="1">
    <location>
        <begin position="24"/>
        <end position="127"/>
    </location>
</feature>
<dbReference type="AlphaFoldDB" id="A0A670Z7W6"/>
<accession>A0A670Z7W6</accession>
<evidence type="ECO:0000256" key="1">
    <source>
        <dbReference type="SAM" id="SignalP"/>
    </source>
</evidence>
<keyword evidence="1" id="KW-0732">Signal</keyword>
<dbReference type="Proteomes" id="UP000472273">
    <property type="component" value="Unplaced"/>
</dbReference>
<protein>
    <submittedName>
        <fullName evidence="2">Uncharacterized protein</fullName>
    </submittedName>
</protein>
<dbReference type="PANTHER" id="PTHR36690">
    <property type="entry name" value="PROTEIN FAM237A"/>
    <property type="match status" value="1"/>
</dbReference>
<dbReference type="PANTHER" id="PTHR36690:SF1">
    <property type="entry name" value="PROTEIN FAM237B"/>
    <property type="match status" value="1"/>
</dbReference>
<evidence type="ECO:0000313" key="2">
    <source>
        <dbReference type="Ensembl" id="ENSPTXP00000017933.1"/>
    </source>
</evidence>
<feature type="signal peptide" evidence="1">
    <location>
        <begin position="1"/>
        <end position="23"/>
    </location>
</feature>
<proteinExistence type="predicted"/>
<dbReference type="GeneTree" id="ENSGT00990000213355"/>
<dbReference type="Ensembl" id="ENSPTXT00000018472.1">
    <property type="protein sequence ID" value="ENSPTXP00000017933.1"/>
    <property type="gene ID" value="ENSPTXG00000012321.1"/>
</dbReference>